<reference evidence="4" key="3">
    <citation type="submission" date="2017-01" db="EMBL/GenBank/DDBJ databases">
        <authorList>
            <person name="Poblete-Castro I."/>
        </authorList>
    </citation>
    <scope>NUCLEOTIDE SEQUENCE [LARGE SCALE GENOMIC DNA]</scope>
    <source>
        <strain evidence="4">DSM 18361 / CCUG 53116 / MT1</strain>
    </source>
</reference>
<reference evidence="1 6" key="4">
    <citation type="submission" date="2019-09" db="EMBL/GenBank/DDBJ databases">
        <title>Draft genome sequences of 48 bacterial type strains from the CCUG.</title>
        <authorList>
            <person name="Tunovic T."/>
            <person name="Pineiro-Iglesias B."/>
            <person name="Unosson C."/>
            <person name="Inganas E."/>
            <person name="Ohlen M."/>
            <person name="Cardew S."/>
            <person name="Jensie-Markopoulos S."/>
            <person name="Salva-Serra F."/>
            <person name="Jaen-Luchoro D."/>
            <person name="Karlsson R."/>
            <person name="Svensson-Stadler L."/>
            <person name="Chun J."/>
            <person name="Moore E."/>
        </authorList>
    </citation>
    <scope>NUCLEOTIDE SEQUENCE [LARGE SCALE GENOMIC DNA]</scope>
    <source>
        <strain evidence="1 6">CCUG 53116</strain>
    </source>
</reference>
<reference evidence="3 5" key="1">
    <citation type="submission" date="2016-10" db="EMBL/GenBank/DDBJ databases">
        <authorList>
            <person name="de Groot N.N."/>
        </authorList>
    </citation>
    <scope>NUCLEOTIDE SEQUENCE [LARGE SCALE GENOMIC DNA]</scope>
    <source>
        <strain evidence="3 5">BS3776</strain>
    </source>
</reference>
<dbReference type="EMBL" id="VZPS01000018">
    <property type="protein sequence ID" value="KAB0482822.1"/>
    <property type="molecule type" value="Genomic_DNA"/>
</dbReference>
<sequence length="94" mass="9981">MNHSMVINTVGGATFAKCNAQNQPLFRINAGVSCEEALEQASLLMDCVNKLTFLSGMENDNASMVWASHYLSEMVKAIIDDVTSGLQLAQGGGA</sequence>
<dbReference type="InterPro" id="IPR021427">
    <property type="entry name" value="DUF3077"/>
</dbReference>
<reference evidence="2" key="2">
    <citation type="submission" date="2017-01" db="EMBL/GenBank/DDBJ databases">
        <authorList>
            <person name="Mah S.A."/>
            <person name="Swanson W.J."/>
            <person name="Moy G.W."/>
            <person name="Vacquier V.D."/>
        </authorList>
    </citation>
    <scope>NUCLEOTIDE SEQUENCE [LARGE SCALE GENOMIC DNA]</scope>
    <source>
        <strain evidence="2">MT1</strain>
    </source>
</reference>
<dbReference type="EMBL" id="LT629709">
    <property type="protein sequence ID" value="SDO96828.1"/>
    <property type="molecule type" value="Genomic_DNA"/>
</dbReference>
<dbReference type="RefSeq" id="WP_075948569.1">
    <property type="nucleotide sequence ID" value="NZ_LT629709.1"/>
</dbReference>
<dbReference type="Pfam" id="PF11275">
    <property type="entry name" value="DUF3077"/>
    <property type="match status" value="1"/>
</dbReference>
<keyword evidence="4" id="KW-1185">Reference proteome</keyword>
<evidence type="ECO:0000313" key="5">
    <source>
        <dbReference type="Proteomes" id="UP000198549"/>
    </source>
</evidence>
<proteinExistence type="predicted"/>
<evidence type="ECO:0000313" key="6">
    <source>
        <dbReference type="Proteomes" id="UP000460142"/>
    </source>
</evidence>
<protein>
    <submittedName>
        <fullName evidence="1">DUF3077 domain-containing protein</fullName>
    </submittedName>
</protein>
<name>A0A1H0NWB4_PSERE</name>
<gene>
    <name evidence="2" type="ORF">BVK86_22810</name>
    <name evidence="1" type="ORF">F7R15_22550</name>
    <name evidence="3" type="ORF">SAMN04490202_2407</name>
</gene>
<dbReference type="Proteomes" id="UP000460142">
    <property type="component" value="Unassembled WGS sequence"/>
</dbReference>
<evidence type="ECO:0000313" key="1">
    <source>
        <dbReference type="EMBL" id="KAB0482822.1"/>
    </source>
</evidence>
<dbReference type="Proteomes" id="UP000198549">
    <property type="component" value="Chromosome I"/>
</dbReference>
<organism evidence="3 5">
    <name type="scientific">Pseudomonas reinekei</name>
    <dbReference type="NCBI Taxonomy" id="395598"/>
    <lineage>
        <taxon>Bacteria</taxon>
        <taxon>Pseudomonadati</taxon>
        <taxon>Pseudomonadota</taxon>
        <taxon>Gammaproteobacteria</taxon>
        <taxon>Pseudomonadales</taxon>
        <taxon>Pseudomonadaceae</taxon>
        <taxon>Pseudomonas</taxon>
    </lineage>
</organism>
<dbReference type="OrthoDB" id="6899489at2"/>
<dbReference type="Proteomes" id="UP000186756">
    <property type="component" value="Unassembled WGS sequence"/>
</dbReference>
<dbReference type="EMBL" id="MSTQ01000017">
    <property type="protein sequence ID" value="OLU00224.1"/>
    <property type="molecule type" value="Genomic_DNA"/>
</dbReference>
<dbReference type="AlphaFoldDB" id="A0A1H0NWB4"/>
<evidence type="ECO:0000313" key="3">
    <source>
        <dbReference type="EMBL" id="SDO96828.1"/>
    </source>
</evidence>
<accession>A0A1H0NWB4</accession>
<evidence type="ECO:0000313" key="4">
    <source>
        <dbReference type="Proteomes" id="UP000186756"/>
    </source>
</evidence>
<evidence type="ECO:0000313" key="2">
    <source>
        <dbReference type="EMBL" id="OLU00224.1"/>
    </source>
</evidence>